<reference evidence="6 7" key="1">
    <citation type="journal article" date="2018" name="Mol. Biol. Evol.">
        <title>Broad Genomic Sampling Reveals a Smut Pathogenic Ancestry of the Fungal Clade Ustilaginomycotina.</title>
        <authorList>
            <person name="Kijpornyongpan T."/>
            <person name="Mondo S.J."/>
            <person name="Barry K."/>
            <person name="Sandor L."/>
            <person name="Lee J."/>
            <person name="Lipzen A."/>
            <person name="Pangilinan J."/>
            <person name="LaButti K."/>
            <person name="Hainaut M."/>
            <person name="Henrissat B."/>
            <person name="Grigoriev I.V."/>
            <person name="Spatafora J.W."/>
            <person name="Aime M.C."/>
        </authorList>
    </citation>
    <scope>NUCLEOTIDE SEQUENCE [LARGE SCALE GENOMIC DNA]</scope>
    <source>
        <strain evidence="6 7">MCA 4186</strain>
    </source>
</reference>
<feature type="domain" description="Nas2 N-terminal" evidence="5">
    <location>
        <begin position="29"/>
        <end position="102"/>
    </location>
</feature>
<dbReference type="Gene3D" id="6.10.140.1710">
    <property type="match status" value="1"/>
</dbReference>
<comment type="cofactor">
    <cofactor evidence="1">
        <name>pyridoxal 5'-phosphate</name>
        <dbReference type="ChEBI" id="CHEBI:597326"/>
    </cofactor>
</comment>
<keyword evidence="6" id="KW-0808">Transferase</keyword>
<feature type="coiled-coil region" evidence="3">
    <location>
        <begin position="76"/>
        <end position="103"/>
    </location>
</feature>
<dbReference type="Gene3D" id="3.40.640.10">
    <property type="entry name" value="Type I PLP-dependent aspartate aminotransferase-like (Major domain)"/>
    <property type="match status" value="1"/>
</dbReference>
<gene>
    <name evidence="6" type="ORF">FA09DRAFT_331587</name>
</gene>
<accession>A0A316Z323</accession>
<dbReference type="Proteomes" id="UP000245946">
    <property type="component" value="Unassembled WGS sequence"/>
</dbReference>
<dbReference type="GO" id="GO:0030170">
    <property type="term" value="F:pyridoxal phosphate binding"/>
    <property type="evidence" value="ECO:0007669"/>
    <property type="project" value="InterPro"/>
</dbReference>
<dbReference type="InterPro" id="IPR015424">
    <property type="entry name" value="PyrdxlP-dep_Trfase"/>
</dbReference>
<dbReference type="InterPro" id="IPR051750">
    <property type="entry name" value="Trans-sulfuration_enzymes"/>
</dbReference>
<evidence type="ECO:0000313" key="6">
    <source>
        <dbReference type="EMBL" id="PWN95979.1"/>
    </source>
</evidence>
<dbReference type="InterPro" id="IPR015421">
    <property type="entry name" value="PyrdxlP-dep_Trfase_major"/>
</dbReference>
<evidence type="ECO:0000256" key="3">
    <source>
        <dbReference type="SAM" id="Coils"/>
    </source>
</evidence>
<dbReference type="PANTHER" id="PTHR42699:SF1">
    <property type="entry name" value="CYSTATHIONINE GAMMA-SYNTHASE-RELATED"/>
    <property type="match status" value="1"/>
</dbReference>
<dbReference type="Gene3D" id="3.90.1150.10">
    <property type="entry name" value="Aspartate Aminotransferase, domain 1"/>
    <property type="match status" value="1"/>
</dbReference>
<dbReference type="RefSeq" id="XP_025596258.1">
    <property type="nucleotide sequence ID" value="XM_025743086.1"/>
</dbReference>
<dbReference type="OrthoDB" id="10047078at2759"/>
<dbReference type="Pfam" id="PF01053">
    <property type="entry name" value="Cys_Met_Meta_PP"/>
    <property type="match status" value="1"/>
</dbReference>
<feature type="compositionally biased region" description="Low complexity" evidence="4">
    <location>
        <begin position="347"/>
        <end position="372"/>
    </location>
</feature>
<feature type="region of interest" description="Disordered" evidence="4">
    <location>
        <begin position="1"/>
        <end position="23"/>
    </location>
</feature>
<dbReference type="InterPro" id="IPR015422">
    <property type="entry name" value="PyrdxlP-dep_Trfase_small"/>
</dbReference>
<evidence type="ECO:0000259" key="5">
    <source>
        <dbReference type="Pfam" id="PF18265"/>
    </source>
</evidence>
<evidence type="ECO:0000256" key="4">
    <source>
        <dbReference type="SAM" id="MobiDB-lite"/>
    </source>
</evidence>
<feature type="compositionally biased region" description="Polar residues" evidence="4">
    <location>
        <begin position="8"/>
        <end position="23"/>
    </location>
</feature>
<dbReference type="AlphaFoldDB" id="A0A316Z323"/>
<keyword evidence="2" id="KW-0663">Pyridoxal phosphate</keyword>
<dbReference type="GeneID" id="37270630"/>
<protein>
    <submittedName>
        <fullName evidence="6">PLP-dependent transferase</fullName>
    </submittedName>
</protein>
<dbReference type="PANTHER" id="PTHR42699">
    <property type="match status" value="1"/>
</dbReference>
<proteinExistence type="predicted"/>
<evidence type="ECO:0000256" key="1">
    <source>
        <dbReference type="ARBA" id="ARBA00001933"/>
    </source>
</evidence>
<dbReference type="FunFam" id="3.90.1150.10:FF:000063">
    <property type="entry name" value="Probable cystathionine gamma-synthase"/>
    <property type="match status" value="1"/>
</dbReference>
<dbReference type="SUPFAM" id="SSF53383">
    <property type="entry name" value="PLP-dependent transferases"/>
    <property type="match status" value="1"/>
</dbReference>
<feature type="compositionally biased region" description="Polar residues" evidence="4">
    <location>
        <begin position="317"/>
        <end position="333"/>
    </location>
</feature>
<dbReference type="GO" id="GO:0019346">
    <property type="term" value="P:transsulfuration"/>
    <property type="evidence" value="ECO:0007669"/>
    <property type="project" value="InterPro"/>
</dbReference>
<dbReference type="Pfam" id="PF18265">
    <property type="entry name" value="Nas2_N"/>
    <property type="match status" value="1"/>
</dbReference>
<dbReference type="InterPro" id="IPR040815">
    <property type="entry name" value="Nas2_N"/>
</dbReference>
<keyword evidence="7" id="KW-1185">Reference proteome</keyword>
<dbReference type="EMBL" id="KZ819301">
    <property type="protein sequence ID" value="PWN95979.1"/>
    <property type="molecule type" value="Genomic_DNA"/>
</dbReference>
<sequence length="796" mass="84234">MPVPVPTPGSSQTAAAPNGTQPSPRELVAALAAKRSAIDDELSVQIDVLRSHNVDARTPLIDAQGFPRADIDLLAVRAARQRLAELRNDRSAVERELAAAVEAALPRQSGAAALATAPVASAAPVQAAAPGAAAASAPSASQAAAAAAQEDYAVGTSIPPQTAHAVSVSLPRWADNIDYEEGRLTDVMQTGYPRFFVHRKVQALAALLQSKFADPSSPEAEAVLLLPTARCASRCRSFIIAQSRAQGLAAPAVRIVAYRIPASSVAGANPCNAGAPMDVHVVLFPTSSWSLAKAFWQHTGDGISSRFAVDALARIEANSTPDPSRPSTSNGTPAGSAIRSRNRHYARAAAPSAAAAEEATPQPAADSSSAAAVAGTEHETYVEERYARVLHASLGSLAKMALRRRIAGTLLADRAPGATAGAAAPDVTEGETAPTVREGTGLREDDVYLYPAGMSAIFHAHQAALRWRRQELGLTEEEVDKAGKSISFGFSYVDTLKILQKWGAGALFFGNGTGADVEALEAQLRSSSEPAPVALFCEFPSNPLLRSPDLHRLRALADEFGFLLVVDETIGNFLNVEVLPLADIVVSSLTKVFSGETNVMGGSLVLNPHSRHIDALRTAMAEEYEDTYYGPDACVMERNSRDFATRVHRINRNAETLADFLRDEIGRGVVRDVYYPKFQTRELYDACRRRTALLPGVSAEQGGYGGLFSVTFSSAAAASAFYDALDVAKGPSLGTNFTLASPYAILAHYGELEWAAEFGVERNLVRVSTGLESEDDLLATFARALLVASRAARAAR</sequence>
<keyword evidence="3" id="KW-0175">Coiled coil</keyword>
<dbReference type="STRING" id="58919.A0A316Z323"/>
<dbReference type="InterPro" id="IPR000277">
    <property type="entry name" value="Cys/Met-Metab_PyrdxlP-dep_enz"/>
</dbReference>
<name>A0A316Z323_9BASI</name>
<dbReference type="GO" id="GO:0003962">
    <property type="term" value="F:cystathionine gamma-synthase activity"/>
    <property type="evidence" value="ECO:0007669"/>
    <property type="project" value="TreeGrafter"/>
</dbReference>
<evidence type="ECO:0000313" key="7">
    <source>
        <dbReference type="Proteomes" id="UP000245946"/>
    </source>
</evidence>
<feature type="region of interest" description="Disordered" evidence="4">
    <location>
        <begin position="317"/>
        <end position="372"/>
    </location>
</feature>
<organism evidence="6 7">
    <name type="scientific">Tilletiopsis washingtonensis</name>
    <dbReference type="NCBI Taxonomy" id="58919"/>
    <lineage>
        <taxon>Eukaryota</taxon>
        <taxon>Fungi</taxon>
        <taxon>Dikarya</taxon>
        <taxon>Basidiomycota</taxon>
        <taxon>Ustilaginomycotina</taxon>
        <taxon>Exobasidiomycetes</taxon>
        <taxon>Entylomatales</taxon>
        <taxon>Entylomatales incertae sedis</taxon>
        <taxon>Tilletiopsis</taxon>
    </lineage>
</organism>
<evidence type="ECO:0000256" key="2">
    <source>
        <dbReference type="ARBA" id="ARBA00022898"/>
    </source>
</evidence>